<dbReference type="AlphaFoldDB" id="A0A450ZIS3"/>
<sequence length="60" mass="7433">MRTPKVRMGKGVPRRGKVEREINMLVRIMFIMLNRNELYYDFTRYEEMCRDTARYGLKLW</sequence>
<name>A0A450ZIS3_9GAMM</name>
<proteinExistence type="predicted"/>
<evidence type="ECO:0000313" key="1">
    <source>
        <dbReference type="EMBL" id="VFK53660.1"/>
    </source>
</evidence>
<reference evidence="1" key="1">
    <citation type="submission" date="2019-02" db="EMBL/GenBank/DDBJ databases">
        <authorList>
            <person name="Gruber-Vodicka R. H."/>
            <person name="Seah K. B. B."/>
        </authorList>
    </citation>
    <scope>NUCLEOTIDE SEQUENCE</scope>
    <source>
        <strain evidence="1">BECK_BY1</strain>
    </source>
</reference>
<gene>
    <name evidence="1" type="ORF">BECKTUN1418D_GA0071000_101834</name>
</gene>
<organism evidence="1">
    <name type="scientific">Candidatus Kentrum sp. TUN</name>
    <dbReference type="NCBI Taxonomy" id="2126343"/>
    <lineage>
        <taxon>Bacteria</taxon>
        <taxon>Pseudomonadati</taxon>
        <taxon>Pseudomonadota</taxon>
        <taxon>Gammaproteobacteria</taxon>
        <taxon>Candidatus Kentrum</taxon>
    </lineage>
</organism>
<protein>
    <submittedName>
        <fullName evidence="1">Uncharacterized protein</fullName>
    </submittedName>
</protein>
<accession>A0A450ZIS3</accession>
<dbReference type="EMBL" id="CAADFX010000018">
    <property type="protein sequence ID" value="VFK53660.1"/>
    <property type="molecule type" value="Genomic_DNA"/>
</dbReference>